<dbReference type="Gene3D" id="3.30.559.10">
    <property type="entry name" value="Chloramphenicol acetyltransferase-like domain"/>
    <property type="match status" value="6"/>
</dbReference>
<dbReference type="InterPro" id="IPR000873">
    <property type="entry name" value="AMP-dep_synth/lig_dom"/>
</dbReference>
<feature type="domain" description="Carrier" evidence="6">
    <location>
        <begin position="2131"/>
        <end position="2207"/>
    </location>
</feature>
<evidence type="ECO:0000259" key="6">
    <source>
        <dbReference type="PROSITE" id="PS50075"/>
    </source>
</evidence>
<feature type="domain" description="Carrier" evidence="6">
    <location>
        <begin position="3768"/>
        <end position="3841"/>
    </location>
</feature>
<proteinExistence type="inferred from homology"/>
<dbReference type="OrthoDB" id="416786at2759"/>
<dbReference type="PANTHER" id="PTHR45527">
    <property type="entry name" value="NONRIBOSOMAL PEPTIDE SYNTHETASE"/>
    <property type="match status" value="1"/>
</dbReference>
<dbReference type="SUPFAM" id="SSF56801">
    <property type="entry name" value="Acetyl-CoA synthetase-like"/>
    <property type="match status" value="3"/>
</dbReference>
<dbReference type="InterPro" id="IPR023213">
    <property type="entry name" value="CAT-like_dom_sf"/>
</dbReference>
<protein>
    <recommendedName>
        <fullName evidence="6">Carrier domain-containing protein</fullName>
    </recommendedName>
</protein>
<dbReference type="InterPro" id="IPR020845">
    <property type="entry name" value="AMP-binding_CS"/>
</dbReference>
<dbReference type="NCBIfam" id="NF003417">
    <property type="entry name" value="PRK04813.1"/>
    <property type="match status" value="3"/>
</dbReference>
<dbReference type="Pfam" id="PF00668">
    <property type="entry name" value="Condensation"/>
    <property type="match status" value="6"/>
</dbReference>
<dbReference type="Gene3D" id="3.30.300.30">
    <property type="match status" value="3"/>
</dbReference>
<organism evidence="7 8">
    <name type="scientific">Ophiocordyceps camponoti-rufipedis</name>
    <dbReference type="NCBI Taxonomy" id="2004952"/>
    <lineage>
        <taxon>Eukaryota</taxon>
        <taxon>Fungi</taxon>
        <taxon>Dikarya</taxon>
        <taxon>Ascomycota</taxon>
        <taxon>Pezizomycotina</taxon>
        <taxon>Sordariomycetes</taxon>
        <taxon>Hypocreomycetidae</taxon>
        <taxon>Hypocreales</taxon>
        <taxon>Ophiocordycipitaceae</taxon>
        <taxon>Ophiocordyceps</taxon>
    </lineage>
</organism>
<dbReference type="Gene3D" id="1.10.1200.10">
    <property type="entry name" value="ACP-like"/>
    <property type="match status" value="6"/>
</dbReference>
<feature type="domain" description="Carrier" evidence="6">
    <location>
        <begin position="3218"/>
        <end position="3292"/>
    </location>
</feature>
<keyword evidence="3" id="KW-0597">Phosphoprotein</keyword>
<dbReference type="FunFam" id="3.40.50.12780:FF:000024">
    <property type="entry name" value="Nonribosomal siderophore peptide synthase SidC"/>
    <property type="match status" value="2"/>
</dbReference>
<evidence type="ECO:0000313" key="8">
    <source>
        <dbReference type="Proteomes" id="UP000226431"/>
    </source>
</evidence>
<evidence type="ECO:0000313" key="7">
    <source>
        <dbReference type="EMBL" id="PHH78396.1"/>
    </source>
</evidence>
<comment type="similarity">
    <text evidence="5">Belongs to the NRP synthetase family.</text>
</comment>
<dbReference type="GO" id="GO:0016874">
    <property type="term" value="F:ligase activity"/>
    <property type="evidence" value="ECO:0007669"/>
    <property type="project" value="UniProtKB-KW"/>
</dbReference>
<dbReference type="Gene3D" id="3.30.559.30">
    <property type="entry name" value="Nonribosomal peptide synthetase, condensation domain"/>
    <property type="match status" value="6"/>
</dbReference>
<gene>
    <name evidence="7" type="ORF">CDD80_6953</name>
</gene>
<evidence type="ECO:0000256" key="3">
    <source>
        <dbReference type="ARBA" id="ARBA00022553"/>
    </source>
</evidence>
<dbReference type="InterPro" id="IPR001242">
    <property type="entry name" value="Condensation_dom"/>
</dbReference>
<keyword evidence="4" id="KW-0436">Ligase</keyword>
<dbReference type="SUPFAM" id="SSF47336">
    <property type="entry name" value="ACP-like"/>
    <property type="match status" value="6"/>
</dbReference>
<dbReference type="GO" id="GO:0031169">
    <property type="term" value="P:ferrichrome biosynthetic process"/>
    <property type="evidence" value="ECO:0007669"/>
    <property type="project" value="UniProtKB-ARBA"/>
</dbReference>
<dbReference type="GO" id="GO:0005737">
    <property type="term" value="C:cytoplasm"/>
    <property type="evidence" value="ECO:0007669"/>
    <property type="project" value="TreeGrafter"/>
</dbReference>
<dbReference type="Pfam" id="PF00501">
    <property type="entry name" value="AMP-binding"/>
    <property type="match status" value="3"/>
</dbReference>
<dbReference type="PROSITE" id="PS00455">
    <property type="entry name" value="AMP_BINDING"/>
    <property type="match status" value="2"/>
</dbReference>
<dbReference type="InterPro" id="IPR009081">
    <property type="entry name" value="PP-bd_ACP"/>
</dbReference>
<dbReference type="CDD" id="cd05918">
    <property type="entry name" value="A_NRPS_SidN3_like"/>
    <property type="match status" value="2"/>
</dbReference>
<dbReference type="FunFam" id="3.40.50.980:FF:000001">
    <property type="entry name" value="Non-ribosomal peptide synthetase"/>
    <property type="match status" value="1"/>
</dbReference>
<dbReference type="STRING" id="2004952.A0A2C5ZED6"/>
<dbReference type="GO" id="GO:0043041">
    <property type="term" value="P:amino acid activation for nonribosomal peptide biosynthetic process"/>
    <property type="evidence" value="ECO:0007669"/>
    <property type="project" value="TreeGrafter"/>
</dbReference>
<dbReference type="GO" id="GO:0031177">
    <property type="term" value="F:phosphopantetheine binding"/>
    <property type="evidence" value="ECO:0007669"/>
    <property type="project" value="InterPro"/>
</dbReference>
<dbReference type="PROSITE" id="PS50075">
    <property type="entry name" value="CARRIER"/>
    <property type="match status" value="6"/>
</dbReference>
<dbReference type="Proteomes" id="UP000226431">
    <property type="component" value="Unassembled WGS sequence"/>
</dbReference>
<feature type="domain" description="Carrier" evidence="6">
    <location>
        <begin position="4321"/>
        <end position="4394"/>
    </location>
</feature>
<evidence type="ECO:0000256" key="1">
    <source>
        <dbReference type="ARBA" id="ARBA00004924"/>
    </source>
</evidence>
<dbReference type="SMART" id="SM00823">
    <property type="entry name" value="PKS_PP"/>
    <property type="match status" value="5"/>
</dbReference>
<keyword evidence="8" id="KW-1185">Reference proteome</keyword>
<comment type="pathway">
    <text evidence="1">Siderophore biosynthesis.</text>
</comment>
<reference evidence="7 8" key="1">
    <citation type="submission" date="2017-06" db="EMBL/GenBank/DDBJ databases">
        <title>Ant-infecting Ophiocordyceps genomes reveal a high diversity of potential behavioral manipulation genes and a possible major role for enterotoxins.</title>
        <authorList>
            <person name="De Bekker C."/>
            <person name="Evans H.C."/>
            <person name="Brachmann A."/>
            <person name="Hughes D.P."/>
        </authorList>
    </citation>
    <scope>NUCLEOTIDE SEQUENCE [LARGE SCALE GENOMIC DNA]</scope>
    <source>
        <strain evidence="7 8">Map16</strain>
    </source>
</reference>
<evidence type="ECO:0000256" key="4">
    <source>
        <dbReference type="ARBA" id="ARBA00022598"/>
    </source>
</evidence>
<accession>A0A2C5ZED6</accession>
<keyword evidence="2" id="KW-0596">Phosphopantetheine</keyword>
<dbReference type="Gene3D" id="3.40.50.12780">
    <property type="entry name" value="N-terminal domain of ligase-like"/>
    <property type="match status" value="3"/>
</dbReference>
<name>A0A2C5ZED6_9HYPO</name>
<dbReference type="InterPro" id="IPR045851">
    <property type="entry name" value="AMP-bd_C_sf"/>
</dbReference>
<dbReference type="PANTHER" id="PTHR45527:SF1">
    <property type="entry name" value="FATTY ACID SYNTHASE"/>
    <property type="match status" value="1"/>
</dbReference>
<evidence type="ECO:0000256" key="2">
    <source>
        <dbReference type="ARBA" id="ARBA00022450"/>
    </source>
</evidence>
<dbReference type="PROSITE" id="PS00012">
    <property type="entry name" value="PHOSPHOPANTETHEINE"/>
    <property type="match status" value="6"/>
</dbReference>
<feature type="domain" description="Carrier" evidence="6">
    <location>
        <begin position="548"/>
        <end position="621"/>
    </location>
</feature>
<dbReference type="SUPFAM" id="SSF52777">
    <property type="entry name" value="CoA-dependent acyltransferases"/>
    <property type="match status" value="12"/>
</dbReference>
<dbReference type="InterPro" id="IPR010071">
    <property type="entry name" value="AA_adenyl_dom"/>
</dbReference>
<dbReference type="FunFam" id="3.30.300.30:FF:000033">
    <property type="entry name" value="Nonribosomal siderophore peptide synthase SidC"/>
    <property type="match status" value="1"/>
</dbReference>
<dbReference type="InterPro" id="IPR006162">
    <property type="entry name" value="Ppantetheine_attach_site"/>
</dbReference>
<feature type="domain" description="Carrier" evidence="6">
    <location>
        <begin position="1607"/>
        <end position="1684"/>
    </location>
</feature>
<evidence type="ECO:0000256" key="5">
    <source>
        <dbReference type="ARBA" id="ARBA00029454"/>
    </source>
</evidence>
<sequence length="4787" mass="528351">MPASDSIFRIKQLIVSMAASVGHASHGQCDWTADPFMVHGVMLLLLATLSLLASPLHLDRNGNGSFTYREFHEAAAAIASLLTDAIRSPERSRSSFIVPVLVPQSSLLCISLLAVLKAGGAFCPLNFDSPRERIRFIVKDVSATVVLVTRALAHLVPVEDVEKVIVVDDFELGDPSLPTIDYLESAPEDLAYVMYTSGSTGTPKGVCISHDAVTQALLAHDRHIPAFSRFLQFAAPTFDVSVFEIFFPLFRGSTLVTASRDELLDDLPAVLRRTKVDACELTPTVAASLLRRRQNAPALKLLLTIGEMLTLPVVEEFGGSETRPSMLWAMYGPTEATIHCTLQAALPSNSPVRNIGIPLDTVSCFVVDARVSAQGGSDVRVLPRGQIGELAVGGYQLASGYLNRPEQTASAFITTPYGRLYLTGDRARMTPDGMLECLGRLTGGQLKLRGQRIETGEVEQSALRASGCHGAVAAVIDANLVLFCAVDPGTSEDDIATCCKSWLPRFMVPGEIVLMAEFPCLPSGKVDKPKLKSLHQEQKSTEPSEYDENLLAEEHEVVRVISSVLGRRVNRQMPLPLAGVDSLSAIKLASALRVSGFRMEVSDLLSLKTVADLCCQIRKSPMVKPSNQQPCVSILADLDTILAQHPGLNLKKENINDVISCTPLQTALLAETARDPLLYCNQVEFEVAPGFTIQEVSAAICRVAADNEALRSGFVEARGGYAAIVFRTFGTDDNLRVVSHFDESFSFKEPGDFLRPFRVQIRGLDVRLRVLFQVHHAVYDGWSMDLILSDLSALLRRQPLSPRPQFREVLRHHLRDSKDADEELAMKFWGEYLAGWNKSSFPKLAARLQMSNVIKKTSCTFQILPDSVRKLAGERAIGAQVLFQASLALLWSGIAGDQDLVLGSVTSGRTIPVDQIEEILGPCFASLPVRIDLSDMVSGKDLLTSIQASNRAMMQHCTLPLSGIRTLAGLQPAESLYDVLLVYQESLESLNRKDWLFAEVNHLDRLETKLLLEIQPHETFYSIHATYHSSFFAPGLVDCLLQQLEDVTRMLLESPDAGLQSIRSAAPGNSVHNIAVQPFHGVPDLAAQFEATAAAIPTATALCFCESLASSGPRTICMSYEELNRAANRVARYLRSQAITVGEVLAVLMQKSPAFYTVVLGIQKAGCAYLPILPQTPEARIRTILEQARVEHCLVDNSSISSSLLKGVQIHDMERIELQQYSSKNQDIPYNASRLAYVVYTSGTTGVPKGVAVTQENIVSNITVLQSTYPTPKTSEPRLLQACSQAFDVSVFEIFFAWHAGMCLCAAPNDVLFQDLERFMRLLKISHLSLTPTLASLIEPANVPEVEFLVTAGEPMTMAVLDRWHDRLWQGYGPSETTNICSVKHMARGDNIEHLGWALPNTSSIVMRPGAANTVPVGWVGELCFGGHQVARGYLNDHRLTREKFLYDPTYGRIYRSGDLGRMLPDGSLVILGRLDDQIKLRGQRIAAGEINSIITSTGLATTAVTISARRRTDAPEQLVSFFVTYGTGSEYSTLDVSPEVNRHLFAYLQSRLPPYMVPSYLIPVSQIPMTASGKVDRRRLREGLEDLTGDYAEAASSTTQSLDGVSDWTRTESIIADVISRSTKVPRDEIRRWTPFAALGIDSVTAIELSRLLGSRLETWVSISLILQNPSVAQLAKSLGMREEAGVDTGTDRSDVLLANLFKEVGSALGRDPEDVEDILPCTPLQEAMLSRGTGSYYNKILLRIRIHADDMKAYWEEMSRRHGILRTCFVTTRRADHPIAQVILRRWRVPWKTYDVQAPSLAGVSDEHLKCLPEPLDSGLPPISCAIMRYKESTFFSLICHHAMYDGVAMDNLWREIEALANHRSLPPPVPYKPFIKKTVDVPADTETFWLEQFHGFRPCRLFTRLAGAQANQCTHTRSFDMTLTEVQELCEGPDVAFGIVVNGRIADMEGLDRLVAPCFNTIAMRVDVSSASRNIDVARKLQDLNIRMIPYQFTPLRKIQKVVDCGRRALFDTLLLLQQPLKEMDDGVWTLEEDSGNMDVPLVCEIVPCPNLNSIILNIHYDIGIVSRDVSACLADAFIYAFRHLMDVPLATPTGKSTMPEALRSGLVDLVPRRDKPEDKSRERSGDEIWTETEKKIQAVFSQLSGVPPTKIGRDTSMFQLGLDSINAVQVASMLRQEGCRVSASEVMECANCASLARRLLAAPEQKLQETAQCISLDGFANDVFSQTADAMSSLGDQVKTILPATPMQSAMLASFISSKGHNYLNRLELEMNDAINVETLQRALTVLQRRHPMLRTGFVSVRHAESSFAMIQYDGVHGGRSVVESDNLKRSQIFDLSEWQQETRRRMLESLHLPLWKAVLVTQGDRLTLHLTMHHALYDAESLRELLQSLSRLLLDGKEPSFSKVEPALNEVLNRGLRGQEAAQEFWTKHASNAVVNKFPCLTPLREDTVGLLTHETTSSMSCRFLFEAAKNCGCSIQALVQAAWTRVLASYHGENSVVFGITLSGRVTDDTRAAPVPCIVTIPVVARNVESNRELIDTMMEFNAEMHKHQFAPLSRIQKWLGHPAVPVFDTLVVYQKGDKKKTIRPPWRIVKDEAVVDYAISLEVEPDLEDDDRMCLRLTFARNLIPEKQARLIVQQFDATLHHLASEPAGNEAGLYRKRPELFAVTPASMSDLPAPVQFLHEFVENSSKIQPEAIALEFLDDWDIKLGPKRWSYRELDLMGNRVANQLREHVEPGDIVALHFQKCAEAYFSILGILKAGCAFVALDTQAPKARKDFILSDSQARCLLAEDGVVMDLETPIKVLGIAEESLRKLPDQRPSWVDSSLTPGHTCYCLYTSGTTGTPKGCEISHENAVQAMMAFQDLFKGHWDADSRWLQFAALHFDVSVLEQYWSWALGITVVSAPRDLILDDLAGAIRRLGITHVDLTPSLARLTSPEEMPSLRVFITGGEQLKQEILDKWGPRAVIYNAYGPTEATIGVTTYPRVPVNGRPTNIGRQFPNVGSYVFRPLTEAPVLRGAVGELCVSGKLVGKGYLRRPDLAEERFPELAEFGERVYRTGDLVRILHDGCFDFLGRADDQIKLRGQRLEMGEINHAIRAGAADVLDCATLLVHRESPGKDVLVSFVVGRGSGSGLQRLSLLRDEEGLGAQARAACLGRLPAYMVPTYFLRVSLIPLSANNKVEAKELKAMFQSLSHEELMRLSAAAVALPSGVDEVVMGTVIDIVAEFSGVAEESITPSTSLFDVGVDSISALQLTASLRRRGFQAASPTLLLRWPIIAHLVKALAEDSASDAARMGASAVREARQSLQACHHRHLPLVCRELDVGPGDVEYIAPCSPLQQGIIFKALAGDGSGSYFSSFEVKLSSRVSIGKCREAWSRTVDAHAILRSVFVNTPDGHVQAAMKRAECQWQEVRFETEEELGLTLESKRRDWVARNRHHLCHPIELIQADGPNSQRLFLHLFHALYDGSSLRLVSQYAMALYRDEQPLSSPPFIEALAHGPLSRHDDCRKFWKKHMHGWMPSPMPTLVESSENRRGVITHREVPLDRLERLRRLQNVTMQSVVLALWASVLQRRLAGSVTVGVILSGRSIDLAGVEGTIGPLFNTVPLFIDGRERTWSSLIREVHAFNTAVMSFQHVPLKDIQRWCSEGRPLFDNLFAFQLEQPGWCDEAAPWELYDGVVHPDYPLALEATRTLGGNLRLCLVSQSSYADADMLEDMLNQLERSTEMAETEEAMASPCQIRTEHSQVAAVGEPEQEDLEAEFDWTEEAVVVREEISLLARVSPEQVAPTTRLLELGLDSIDAMKLSSRLRKRGINLSTSDVLRSQTIARLVGQLETRGGGFSSGPQSLKALEEMRPRLWIEVEKAGIEMKTVESVLPPTPLQEAMVVGMVQSGCRWYFNHDFLEVADWVDMERLNIAWRNLVEASPCLRTGFIQVGDSDLDMSYCQVIFKSGNTDCVKTPTLSDESEMEQLTLEATGLAVRGKGLRDLVQFVPVTVRERRLVILSMAHALYDGWSLGLLNRHLEALYWGRTTETRASADGFVERVLASRTDEAQAFWTGHLAGLRPTMLKGIKTTMGGEPLRREARSVYSLSRLTSFCKGQAISLQVLCVAAWAAVAAERTEGLDVVFGLVLSGRDGEGVEDLVFPTMSTVALRCVLHGSVSSFLGYLEQTVAEVRGYQHYPLRRAQAAGAFNSLFLFQKAAEQDEGSSRLLRSVDGRSAAEYPVCVEAEPVGQGLVWRIACHDGLFSDDDAKMLLGRLDRVLGYMMDNETTALLSFQDEGVSICGLPAVGIDEEGERAVDSRSEGADIEASQGEVWGDMAMTIRDVLSLVSGVAVESMTLGSSLYQLGLDSISAVKVSMLLRKRGIGLTPRELIKLPSLREMVGYARLLEQVAETKPPGPGFRWTPPPSVGVEKLIRESGISPGCVEAMFPATPMQVYMLTAWEKPGGAVFFPEFRYRVDGTDDVGRVREAWEKLSGEMAVLRTRFLSTGLDVVPWVQVVITREASREASQPLARLRMIKAVSGRGVELRLKIHHALYDGVSLEALMARLCDLVNRDGQAEDYEDGLSRWALYCSALPDGRDRRREFWTEYLKGGTAVEIAVSSSVKNMAERTSYLDESAIKDITSLRTRASQHDTSLQALVLAALAMSLGNSSMDTNRSIIVGIYLANRAGEDWPPSTYPTLSLVPLKIRLGPGLGLVDVAQAIQADILSFGEEGRAGVGLWEIVAWMGPSVDLEASIKGKALAVGVFGPSGRVSRSWAAELVAETAGLLKEAAKDGVEMGE</sequence>
<dbReference type="InterPro" id="IPR036736">
    <property type="entry name" value="ACP-like_sf"/>
</dbReference>
<dbReference type="FunFam" id="3.30.300.30:FF:000015">
    <property type="entry name" value="Nonribosomal peptide synthase SidD"/>
    <property type="match status" value="1"/>
</dbReference>
<dbReference type="Pfam" id="PF00550">
    <property type="entry name" value="PP-binding"/>
    <property type="match status" value="6"/>
</dbReference>
<comment type="caution">
    <text evidence="7">The sequence shown here is derived from an EMBL/GenBank/DDBJ whole genome shotgun (WGS) entry which is preliminary data.</text>
</comment>
<dbReference type="NCBIfam" id="TIGR01733">
    <property type="entry name" value="AA-adenyl-dom"/>
    <property type="match status" value="3"/>
</dbReference>
<dbReference type="GO" id="GO:0010106">
    <property type="term" value="P:cellular response to iron ion starvation"/>
    <property type="evidence" value="ECO:0007669"/>
    <property type="project" value="UniProtKB-ARBA"/>
</dbReference>
<dbReference type="EMBL" id="NJES01000081">
    <property type="protein sequence ID" value="PHH78396.1"/>
    <property type="molecule type" value="Genomic_DNA"/>
</dbReference>
<dbReference type="InterPro" id="IPR042099">
    <property type="entry name" value="ANL_N_sf"/>
</dbReference>
<dbReference type="InterPro" id="IPR020806">
    <property type="entry name" value="PKS_PP-bd"/>
</dbReference>